<name>A0A7S7SL16_PALFE</name>
<dbReference type="Gene3D" id="3.30.750.24">
    <property type="entry name" value="STAS domain"/>
    <property type="match status" value="1"/>
</dbReference>
<dbReference type="RefSeq" id="WP_194449292.1">
    <property type="nucleotide sequence ID" value="NZ_CP063849.1"/>
</dbReference>
<evidence type="ECO:0008006" key="4">
    <source>
        <dbReference type="Google" id="ProtNLM"/>
    </source>
</evidence>
<dbReference type="Proteomes" id="UP000593892">
    <property type="component" value="Chromosome"/>
</dbReference>
<sequence>MEALTIYQHDERACFRFQLRGPLDERSIRQLECSWQTAQSILGKKDLVVDVTGVTEVDDAGRKLLNRMRESGAQIQDNETGARTGKAKRMPVARRLLCMIFPASCGTD</sequence>
<dbReference type="KEGG" id="pfer:IRI77_33550"/>
<organism evidence="2 3">
    <name type="scientific">Paludibaculum fermentans</name>
    <dbReference type="NCBI Taxonomy" id="1473598"/>
    <lineage>
        <taxon>Bacteria</taxon>
        <taxon>Pseudomonadati</taxon>
        <taxon>Acidobacteriota</taxon>
        <taxon>Terriglobia</taxon>
        <taxon>Bryobacterales</taxon>
        <taxon>Bryobacteraceae</taxon>
        <taxon>Paludibaculum</taxon>
    </lineage>
</organism>
<evidence type="ECO:0000313" key="2">
    <source>
        <dbReference type="EMBL" id="QOY87625.1"/>
    </source>
</evidence>
<dbReference type="AlphaFoldDB" id="A0A7S7SL16"/>
<gene>
    <name evidence="2" type="ORF">IRI77_33550</name>
</gene>
<proteinExistence type="predicted"/>
<evidence type="ECO:0000313" key="3">
    <source>
        <dbReference type="Proteomes" id="UP000593892"/>
    </source>
</evidence>
<accession>A0A7S7SL16</accession>
<feature type="region of interest" description="Disordered" evidence="1">
    <location>
        <begin position="68"/>
        <end position="88"/>
    </location>
</feature>
<keyword evidence="3" id="KW-1185">Reference proteome</keyword>
<reference evidence="2 3" key="1">
    <citation type="submission" date="2020-10" db="EMBL/GenBank/DDBJ databases">
        <title>Complete genome sequence of Paludibaculum fermentans P105T, a facultatively anaerobic acidobacterium capable of dissimilatory Fe(III) reduction.</title>
        <authorList>
            <person name="Dedysh S.N."/>
            <person name="Beletsky A.V."/>
            <person name="Kulichevskaya I.S."/>
            <person name="Mardanov A.V."/>
            <person name="Ravin N.V."/>
        </authorList>
    </citation>
    <scope>NUCLEOTIDE SEQUENCE [LARGE SCALE GENOMIC DNA]</scope>
    <source>
        <strain evidence="2 3">P105</strain>
    </source>
</reference>
<protein>
    <recommendedName>
        <fullName evidence="4">STAS domain-containing protein</fullName>
    </recommendedName>
</protein>
<dbReference type="EMBL" id="CP063849">
    <property type="protein sequence ID" value="QOY87625.1"/>
    <property type="molecule type" value="Genomic_DNA"/>
</dbReference>
<dbReference type="InterPro" id="IPR036513">
    <property type="entry name" value="STAS_dom_sf"/>
</dbReference>
<evidence type="ECO:0000256" key="1">
    <source>
        <dbReference type="SAM" id="MobiDB-lite"/>
    </source>
</evidence>